<dbReference type="EMBL" id="BK015066">
    <property type="protein sequence ID" value="DAD89639.1"/>
    <property type="molecule type" value="Genomic_DNA"/>
</dbReference>
<keyword evidence="1" id="KW-1133">Transmembrane helix</keyword>
<proteinExistence type="predicted"/>
<sequence>MVSKTDRYIRIYTKTNCFSFVFGIGQRYGLNGGVEVYQNFDWWHLNIGFTVIKVFVTISFRWRVFGCGYNRKDKNDIYY</sequence>
<evidence type="ECO:0000313" key="2">
    <source>
        <dbReference type="EMBL" id="DAD89639.1"/>
    </source>
</evidence>
<reference evidence="2" key="1">
    <citation type="journal article" date="2021" name="Proc. Natl. Acad. Sci. U.S.A.">
        <title>A Catalog of Tens of Thousands of Viruses from Human Metagenomes Reveals Hidden Associations with Chronic Diseases.</title>
        <authorList>
            <person name="Tisza M.J."/>
            <person name="Buck C.B."/>
        </authorList>
    </citation>
    <scope>NUCLEOTIDE SEQUENCE</scope>
    <source>
        <strain evidence="2">CtnFo11</strain>
    </source>
</reference>
<accession>A0A8S5N5N9</accession>
<organism evidence="2">
    <name type="scientific">Siphoviridae sp. ctnFo11</name>
    <dbReference type="NCBI Taxonomy" id="2826454"/>
    <lineage>
        <taxon>Viruses</taxon>
        <taxon>Duplodnaviria</taxon>
        <taxon>Heunggongvirae</taxon>
        <taxon>Uroviricota</taxon>
        <taxon>Caudoviricetes</taxon>
    </lineage>
</organism>
<name>A0A8S5N5N9_9CAUD</name>
<keyword evidence="1" id="KW-0472">Membrane</keyword>
<keyword evidence="1" id="KW-0812">Transmembrane</keyword>
<feature type="transmembrane region" description="Helical" evidence="1">
    <location>
        <begin position="42"/>
        <end position="62"/>
    </location>
</feature>
<protein>
    <submittedName>
        <fullName evidence="2">Uncharacterized protein</fullName>
    </submittedName>
</protein>
<evidence type="ECO:0000256" key="1">
    <source>
        <dbReference type="SAM" id="Phobius"/>
    </source>
</evidence>